<dbReference type="InterPro" id="IPR047664">
    <property type="entry name" value="SWEET"/>
</dbReference>
<dbReference type="FunFam" id="1.20.1280.290:FF:000001">
    <property type="entry name" value="Bidirectional sugar transporter SWEET"/>
    <property type="match status" value="1"/>
</dbReference>
<dbReference type="AlphaFoldDB" id="A0A0D9WDW3"/>
<dbReference type="PANTHER" id="PTHR10791:SF58">
    <property type="entry name" value="BIDIRECTIONAL SUGAR TRANSPORTER SWEET3A"/>
    <property type="match status" value="1"/>
</dbReference>
<dbReference type="GO" id="GO:0005886">
    <property type="term" value="C:plasma membrane"/>
    <property type="evidence" value="ECO:0007669"/>
    <property type="project" value="UniProtKB-SubCell"/>
</dbReference>
<feature type="transmembrane region" description="Helical" evidence="11">
    <location>
        <begin position="52"/>
        <end position="76"/>
    </location>
</feature>
<keyword evidence="9 11" id="KW-0472">Membrane</keyword>
<dbReference type="PANTHER" id="PTHR10791">
    <property type="entry name" value="RAG1-ACTIVATING PROTEIN 1"/>
    <property type="match status" value="1"/>
</dbReference>
<dbReference type="GO" id="GO:0051119">
    <property type="term" value="F:sugar transmembrane transporter activity"/>
    <property type="evidence" value="ECO:0007669"/>
    <property type="project" value="InterPro"/>
</dbReference>
<feature type="transmembrane region" description="Helical" evidence="11">
    <location>
        <begin position="85"/>
        <end position="103"/>
    </location>
</feature>
<proteinExistence type="inferred from homology"/>
<name>A0A0D9WDW3_9ORYZ</name>
<reference evidence="13" key="2">
    <citation type="submission" date="2013-12" db="EMBL/GenBank/DDBJ databases">
        <authorList>
            <person name="Yu Y."/>
            <person name="Lee S."/>
            <person name="de Baynast K."/>
            <person name="Wissotski M."/>
            <person name="Liu L."/>
            <person name="Talag J."/>
            <person name="Goicoechea J."/>
            <person name="Angelova A."/>
            <person name="Jetty R."/>
            <person name="Kudrna D."/>
            <person name="Golser W."/>
            <person name="Rivera L."/>
            <person name="Zhang J."/>
            <person name="Wing R."/>
        </authorList>
    </citation>
    <scope>NUCLEOTIDE SEQUENCE</scope>
</reference>
<organism evidence="12 13">
    <name type="scientific">Leersia perrieri</name>
    <dbReference type="NCBI Taxonomy" id="77586"/>
    <lineage>
        <taxon>Eukaryota</taxon>
        <taxon>Viridiplantae</taxon>
        <taxon>Streptophyta</taxon>
        <taxon>Embryophyta</taxon>
        <taxon>Tracheophyta</taxon>
        <taxon>Spermatophyta</taxon>
        <taxon>Magnoliopsida</taxon>
        <taxon>Liliopsida</taxon>
        <taxon>Poales</taxon>
        <taxon>Poaceae</taxon>
        <taxon>BOP clade</taxon>
        <taxon>Oryzoideae</taxon>
        <taxon>Oryzeae</taxon>
        <taxon>Oryzinae</taxon>
        <taxon>Leersia</taxon>
    </lineage>
</organism>
<reference evidence="12" key="3">
    <citation type="submission" date="2015-04" db="UniProtKB">
        <authorList>
            <consortium name="EnsemblPlants"/>
        </authorList>
    </citation>
    <scope>IDENTIFICATION</scope>
</reference>
<dbReference type="STRING" id="77586.A0A0D9WDW3"/>
<feature type="transmembrane region" description="Helical" evidence="11">
    <location>
        <begin position="175"/>
        <end position="196"/>
    </location>
</feature>
<comment type="subunit">
    <text evidence="10">Forms homooligomers and/or heterooligomers.</text>
</comment>
<reference evidence="12 13" key="1">
    <citation type="submission" date="2012-08" db="EMBL/GenBank/DDBJ databases">
        <title>Oryza genome evolution.</title>
        <authorList>
            <person name="Wing R.A."/>
        </authorList>
    </citation>
    <scope>NUCLEOTIDE SEQUENCE</scope>
</reference>
<dbReference type="FunFam" id="1.20.1280.290:FF:000002">
    <property type="entry name" value="Bidirectional sugar transporter SWEET"/>
    <property type="match status" value="1"/>
</dbReference>
<dbReference type="eggNOG" id="KOG1623">
    <property type="taxonomic scope" value="Eukaryota"/>
</dbReference>
<evidence type="ECO:0000256" key="5">
    <source>
        <dbReference type="ARBA" id="ARBA00022597"/>
    </source>
</evidence>
<evidence type="ECO:0000256" key="11">
    <source>
        <dbReference type="SAM" id="Phobius"/>
    </source>
</evidence>
<keyword evidence="3" id="KW-0813">Transport</keyword>
<evidence type="ECO:0000313" key="13">
    <source>
        <dbReference type="Proteomes" id="UP000032180"/>
    </source>
</evidence>
<evidence type="ECO:0000256" key="3">
    <source>
        <dbReference type="ARBA" id="ARBA00022448"/>
    </source>
</evidence>
<evidence type="ECO:0008006" key="14">
    <source>
        <dbReference type="Google" id="ProtNLM"/>
    </source>
</evidence>
<feature type="transmembrane region" description="Helical" evidence="11">
    <location>
        <begin position="147"/>
        <end position="169"/>
    </location>
</feature>
<evidence type="ECO:0000256" key="7">
    <source>
        <dbReference type="ARBA" id="ARBA00022737"/>
    </source>
</evidence>
<evidence type="ECO:0000256" key="1">
    <source>
        <dbReference type="ARBA" id="ARBA00004651"/>
    </source>
</evidence>
<dbReference type="Gene3D" id="1.20.1280.290">
    <property type="match status" value="2"/>
</dbReference>
<dbReference type="EnsemblPlants" id="LPERR05G05960.1">
    <property type="protein sequence ID" value="LPERR05G05960.1"/>
    <property type="gene ID" value="LPERR05G05960"/>
</dbReference>
<dbReference type="InterPro" id="IPR004316">
    <property type="entry name" value="SWEET_rpt"/>
</dbReference>
<keyword evidence="7" id="KW-0677">Repeat</keyword>
<evidence type="ECO:0000256" key="4">
    <source>
        <dbReference type="ARBA" id="ARBA00022475"/>
    </source>
</evidence>
<evidence type="ECO:0000313" key="12">
    <source>
        <dbReference type="EnsemblPlants" id="LPERR05G05960.1"/>
    </source>
</evidence>
<accession>A0A0D9WDW3</accession>
<feature type="transmembrane region" description="Helical" evidence="11">
    <location>
        <begin position="115"/>
        <end position="135"/>
    </location>
</feature>
<dbReference type="Proteomes" id="UP000032180">
    <property type="component" value="Chromosome 5"/>
</dbReference>
<comment type="subcellular location">
    <subcellularLocation>
        <location evidence="1">Cell membrane</location>
        <topology evidence="1">Multi-pass membrane protein</topology>
    </subcellularLocation>
</comment>
<keyword evidence="5" id="KW-0762">Sugar transport</keyword>
<protein>
    <recommendedName>
        <fullName evidence="14">Bidirectional sugar transporter SWEET</fullName>
    </recommendedName>
</protein>
<evidence type="ECO:0000256" key="9">
    <source>
        <dbReference type="ARBA" id="ARBA00023136"/>
    </source>
</evidence>
<evidence type="ECO:0000256" key="6">
    <source>
        <dbReference type="ARBA" id="ARBA00022692"/>
    </source>
</evidence>
<keyword evidence="13" id="KW-1185">Reference proteome</keyword>
<evidence type="ECO:0000256" key="2">
    <source>
        <dbReference type="ARBA" id="ARBA00007809"/>
    </source>
</evidence>
<sequence length="229" mass="25660">MLLYAAPILTFKRIIKKASIEEYSCIPYILALFSCLTYSWYGFPVVSYGWENLTVCSISSLGVLFESTFISIYVWFAPRGKKKQALLMSSLVLVVFGLTVFFSSFSMHNRHIRKIFVGSIGLVSSISMYGSPLVAAKQVIRTKSVEFMPFHLSLFTFLTSLTWMGYGVLGKDPFITAPNCIGSMMGILQLVLYCIYSKCKETPKVLHDIDQPTALKIPTNHVDTKGDNP</sequence>
<feature type="transmembrane region" description="Helical" evidence="11">
    <location>
        <begin position="20"/>
        <end position="40"/>
    </location>
</feature>
<comment type="similarity">
    <text evidence="2">Belongs to the SWEET sugar transporter family.</text>
</comment>
<keyword evidence="8 11" id="KW-1133">Transmembrane helix</keyword>
<dbReference type="Gramene" id="LPERR05G05960.1">
    <property type="protein sequence ID" value="LPERR05G05960.1"/>
    <property type="gene ID" value="LPERR05G05960"/>
</dbReference>
<dbReference type="HOGENOM" id="CLU_048643_1_0_1"/>
<dbReference type="Pfam" id="PF03083">
    <property type="entry name" value="MtN3_slv"/>
    <property type="match status" value="2"/>
</dbReference>
<evidence type="ECO:0000256" key="8">
    <source>
        <dbReference type="ARBA" id="ARBA00022989"/>
    </source>
</evidence>
<evidence type="ECO:0000256" key="10">
    <source>
        <dbReference type="ARBA" id="ARBA00038715"/>
    </source>
</evidence>
<keyword evidence="6 11" id="KW-0812">Transmembrane</keyword>
<keyword evidence="4" id="KW-1003">Cell membrane</keyword>